<dbReference type="SUPFAM" id="SSF47954">
    <property type="entry name" value="Cyclin-like"/>
    <property type="match status" value="1"/>
</dbReference>
<dbReference type="GO" id="GO:0019901">
    <property type="term" value="F:protein kinase binding"/>
    <property type="evidence" value="ECO:0007669"/>
    <property type="project" value="InterPro"/>
</dbReference>
<reference evidence="1" key="1">
    <citation type="submission" date="2020-05" db="EMBL/GenBank/DDBJ databases">
        <title>Phylogenomic resolution of chytrid fungi.</title>
        <authorList>
            <person name="Stajich J.E."/>
            <person name="Amses K."/>
            <person name="Simmons R."/>
            <person name="Seto K."/>
            <person name="Myers J."/>
            <person name="Bonds A."/>
            <person name="Quandt C.A."/>
            <person name="Barry K."/>
            <person name="Liu P."/>
            <person name="Grigoriev I."/>
            <person name="Longcore J.E."/>
            <person name="James T.Y."/>
        </authorList>
    </citation>
    <scope>NUCLEOTIDE SEQUENCE</scope>
    <source>
        <strain evidence="1">JEL0476</strain>
    </source>
</reference>
<dbReference type="Proteomes" id="UP001211065">
    <property type="component" value="Unassembled WGS sequence"/>
</dbReference>
<dbReference type="PANTHER" id="PTHR15615:SF27">
    <property type="entry name" value="PHO85 CYCLIN CLG1"/>
    <property type="match status" value="1"/>
</dbReference>
<protein>
    <recommendedName>
        <fullName evidence="3">Cyclin N-terminal domain-containing protein</fullName>
    </recommendedName>
</protein>
<sequence length="173" mass="19781">MAAKKQSFTLLKVVLSPMNYPYQHLGQSKISNLPNFIATIVHAYTTKKTNKLPNKSFVEYIRFILSLTKVSASTILVSLKYLQRLSKQVPLVQGKEYKLFLVSLILADTYLADSPIAMKKWILIGGVNKKELNYLMRSFLHAIGYNLFINNNQYVEWLSTLESKLLKMTISIS</sequence>
<proteinExistence type="predicted"/>
<dbReference type="EMBL" id="JADGJW010000256">
    <property type="protein sequence ID" value="KAJ3221040.1"/>
    <property type="molecule type" value="Genomic_DNA"/>
</dbReference>
<dbReference type="InterPro" id="IPR013922">
    <property type="entry name" value="Cyclin_PHO80-like"/>
</dbReference>
<accession>A0AAD5U1J2</accession>
<dbReference type="GO" id="GO:0016538">
    <property type="term" value="F:cyclin-dependent protein serine/threonine kinase regulator activity"/>
    <property type="evidence" value="ECO:0007669"/>
    <property type="project" value="TreeGrafter"/>
</dbReference>
<name>A0AAD5U1J2_9FUNG</name>
<evidence type="ECO:0008006" key="3">
    <source>
        <dbReference type="Google" id="ProtNLM"/>
    </source>
</evidence>
<comment type="caution">
    <text evidence="1">The sequence shown here is derived from an EMBL/GenBank/DDBJ whole genome shotgun (WGS) entry which is preliminary data.</text>
</comment>
<dbReference type="GO" id="GO:0000307">
    <property type="term" value="C:cyclin-dependent protein kinase holoenzyme complex"/>
    <property type="evidence" value="ECO:0007669"/>
    <property type="project" value="TreeGrafter"/>
</dbReference>
<dbReference type="GO" id="GO:0005634">
    <property type="term" value="C:nucleus"/>
    <property type="evidence" value="ECO:0007669"/>
    <property type="project" value="TreeGrafter"/>
</dbReference>
<keyword evidence="2" id="KW-1185">Reference proteome</keyword>
<evidence type="ECO:0000313" key="2">
    <source>
        <dbReference type="Proteomes" id="UP001211065"/>
    </source>
</evidence>
<dbReference type="AlphaFoldDB" id="A0AAD5U1J2"/>
<dbReference type="Pfam" id="PF08613">
    <property type="entry name" value="Cyclin"/>
    <property type="match status" value="1"/>
</dbReference>
<dbReference type="Gene3D" id="1.10.472.10">
    <property type="entry name" value="Cyclin-like"/>
    <property type="match status" value="1"/>
</dbReference>
<dbReference type="CDD" id="cd20557">
    <property type="entry name" value="CYCLIN_ScPCL1-like"/>
    <property type="match status" value="1"/>
</dbReference>
<dbReference type="PANTHER" id="PTHR15615">
    <property type="match status" value="1"/>
</dbReference>
<gene>
    <name evidence="1" type="ORF">HK099_003818</name>
</gene>
<evidence type="ECO:0000313" key="1">
    <source>
        <dbReference type="EMBL" id="KAJ3221040.1"/>
    </source>
</evidence>
<dbReference type="InterPro" id="IPR036915">
    <property type="entry name" value="Cyclin-like_sf"/>
</dbReference>
<organism evidence="1 2">
    <name type="scientific">Clydaea vesicula</name>
    <dbReference type="NCBI Taxonomy" id="447962"/>
    <lineage>
        <taxon>Eukaryota</taxon>
        <taxon>Fungi</taxon>
        <taxon>Fungi incertae sedis</taxon>
        <taxon>Chytridiomycota</taxon>
        <taxon>Chytridiomycota incertae sedis</taxon>
        <taxon>Chytridiomycetes</taxon>
        <taxon>Lobulomycetales</taxon>
        <taxon>Lobulomycetaceae</taxon>
        <taxon>Clydaea</taxon>
    </lineage>
</organism>